<feature type="compositionally biased region" description="Gly residues" evidence="8">
    <location>
        <begin position="980"/>
        <end position="1000"/>
    </location>
</feature>
<feature type="region of interest" description="Disordered" evidence="8">
    <location>
        <begin position="1464"/>
        <end position="1527"/>
    </location>
</feature>
<dbReference type="GO" id="GO:0007168">
    <property type="term" value="P:receptor guanylyl cyclase signaling pathway"/>
    <property type="evidence" value="ECO:0007669"/>
    <property type="project" value="TreeGrafter"/>
</dbReference>
<feature type="region of interest" description="Disordered" evidence="8">
    <location>
        <begin position="548"/>
        <end position="591"/>
    </location>
</feature>
<feature type="compositionally biased region" description="Low complexity" evidence="8">
    <location>
        <begin position="607"/>
        <end position="619"/>
    </location>
</feature>
<feature type="region of interest" description="Disordered" evidence="8">
    <location>
        <begin position="1"/>
        <end position="32"/>
    </location>
</feature>
<feature type="region of interest" description="Disordered" evidence="8">
    <location>
        <begin position="1686"/>
        <end position="1717"/>
    </location>
</feature>
<feature type="compositionally biased region" description="Low complexity" evidence="8">
    <location>
        <begin position="1237"/>
        <end position="1260"/>
    </location>
</feature>
<organism evidence="11 12">
    <name type="scientific">Chlamydomonas incerta</name>
    <dbReference type="NCBI Taxonomy" id="51695"/>
    <lineage>
        <taxon>Eukaryota</taxon>
        <taxon>Viridiplantae</taxon>
        <taxon>Chlorophyta</taxon>
        <taxon>core chlorophytes</taxon>
        <taxon>Chlorophyceae</taxon>
        <taxon>CS clade</taxon>
        <taxon>Chlamydomonadales</taxon>
        <taxon>Chlamydomonadaceae</taxon>
        <taxon>Chlamydomonas</taxon>
    </lineage>
</organism>
<feature type="region of interest" description="Disordered" evidence="8">
    <location>
        <begin position="1202"/>
        <end position="1260"/>
    </location>
</feature>
<feature type="region of interest" description="Disordered" evidence="8">
    <location>
        <begin position="2478"/>
        <end position="2542"/>
    </location>
</feature>
<dbReference type="SUPFAM" id="SSF55073">
    <property type="entry name" value="Nucleotide cyclase"/>
    <property type="match status" value="1"/>
</dbReference>
<evidence type="ECO:0000313" key="11">
    <source>
        <dbReference type="EMBL" id="KAG2425947.1"/>
    </source>
</evidence>
<dbReference type="GO" id="GO:0005886">
    <property type="term" value="C:plasma membrane"/>
    <property type="evidence" value="ECO:0007669"/>
    <property type="project" value="TreeGrafter"/>
</dbReference>
<evidence type="ECO:0000256" key="1">
    <source>
        <dbReference type="ARBA" id="ARBA00004370"/>
    </source>
</evidence>
<feature type="compositionally biased region" description="Low complexity" evidence="8">
    <location>
        <begin position="1425"/>
        <end position="1450"/>
    </location>
</feature>
<feature type="region of interest" description="Disordered" evidence="8">
    <location>
        <begin position="694"/>
        <end position="815"/>
    </location>
</feature>
<dbReference type="InterPro" id="IPR029787">
    <property type="entry name" value="Nucleotide_cyclase"/>
</dbReference>
<dbReference type="Pfam" id="PF00211">
    <property type="entry name" value="Guanylate_cyc"/>
    <property type="match status" value="1"/>
</dbReference>
<dbReference type="InterPro" id="IPR000700">
    <property type="entry name" value="PAS-assoc_C"/>
</dbReference>
<evidence type="ECO:0000259" key="9">
    <source>
        <dbReference type="PROSITE" id="PS50113"/>
    </source>
</evidence>
<dbReference type="EMBL" id="JAEHOC010000051">
    <property type="protein sequence ID" value="KAG2425947.1"/>
    <property type="molecule type" value="Genomic_DNA"/>
</dbReference>
<feature type="compositionally biased region" description="Low complexity" evidence="8">
    <location>
        <begin position="548"/>
        <end position="565"/>
    </location>
</feature>
<keyword evidence="4" id="KW-1133">Transmembrane helix</keyword>
<comment type="similarity">
    <text evidence="7">Belongs to the adenylyl cyclase class-4/guanylyl cyclase family.</text>
</comment>
<feature type="region of interest" description="Disordered" evidence="8">
    <location>
        <begin position="1161"/>
        <end position="1182"/>
    </location>
</feature>
<feature type="compositionally biased region" description="Low complexity" evidence="8">
    <location>
        <begin position="1546"/>
        <end position="1555"/>
    </location>
</feature>
<feature type="compositionally biased region" description="Low complexity" evidence="8">
    <location>
        <begin position="2483"/>
        <end position="2507"/>
    </location>
</feature>
<feature type="domain" description="Guanylate cyclase" evidence="10">
    <location>
        <begin position="2262"/>
        <end position="2405"/>
    </location>
</feature>
<comment type="caution">
    <text evidence="11">The sequence shown here is derived from an EMBL/GenBank/DDBJ whole genome shotgun (WGS) entry which is preliminary data.</text>
</comment>
<dbReference type="GO" id="GO:0004016">
    <property type="term" value="F:adenylate cyclase activity"/>
    <property type="evidence" value="ECO:0007669"/>
    <property type="project" value="TreeGrafter"/>
</dbReference>
<evidence type="ECO:0008006" key="13">
    <source>
        <dbReference type="Google" id="ProtNLM"/>
    </source>
</evidence>
<evidence type="ECO:0000256" key="4">
    <source>
        <dbReference type="ARBA" id="ARBA00022989"/>
    </source>
</evidence>
<sequence>MGNRLSCFGGQSPKDGGNKTKSRRAELVPGPRAAKASSDWQALLPRHGSAGLTILDLATLAAALADVQQPIAVLCLSASPQTDGTEDAFTTDTALHSSISSIAVRTASALDVCLALRQSSEDGRTRLVFAGEPGGGGAISVGCVLTNAAAVGALQLKDEQDILCFLARQCIKDPSLKALLHDVSERLLHGSLTTVSHFVPGDFGANRYYLSLRITPFLYRRGPAAGSGAGLGGGMGGAAAADDPACSRLVAAMILELDVPYEMKALASRLQRDYAIISNIPSIVHMFDIRGRVLHQNRASVAFMGYVAGLDASTSLDTAAAASTPPPTDAEPASPIAAAASALADALLHSPRRRQLSSAALPAGGGGPGGPGAEVNWLQRLFGADRGRYLEILDALEQGMEWRGLVRMPYRMKKHLVGGGSGGAGSSVLAGGTTGYDLSSLAASVYLDEGAIGTTTATNTAMLINNTTAAMAVLSATSAAGAATPAGTDGGTATTELGDIRLSTNASGELVSPPLGGLAPDPNSPWGVPPSVILSKAAAAAAAGQVAAPGAAYPPGSSSAGVGAAERLSGSGSAGGHMPPRRSGSSSCVLVPGMGVGRLGSGLATVEEAGGSSSGSSAEKLQPGPGPGPAPQDPFRRRSYQLSPRRRPSCSPVRTDTDGQQSESMLAPGVRRASAEAIRPVAGAVGVFTAAVSPARSAASGSGAATAPPSPTPSPPALAQGPAPAQGAPPHDSAHRQQSRPRGLQGRPVERREPQEDVRVENLHAPASLSRRLLPPRVPQQEELAAPQPAHTGGAEGRTSAPAPPGASPPVSPVPAGAAAAAAALQVPAPHVRSVRTHRLFEEATAAAADAAAPPAAEGGIPTSAGTSAGAGAKPGSSGEEAPPPSPAHADRGALTHAEEVHQQKLMALVLTARTSSTAGRRRPRGPVPAASAGAAGRIGGAGAMSPAGQQLLHTSASSGSVPTAAGRAASTSDEAADGSGAGGGGSGSGGGSTPQGGGEQVPSGAQGQELERADGTATAGGGGGGGKDSGAVELGSLESRGGLGSSSNATGATNATELTVGGLIAAAVAAGSVVSGSGGGGNHLHLLSGSGGAGGGAAGVLLPAHLQQHLLPHLRTHAPVSPHRGRQLQRSGTSTPRDVMVVAGAGALMSSDQHGASTSALMMGSTEGGPGEAMEASASSTFGTRDNVEFSIEFYRSSRSTPAFNNNHNNHGGNGGNGSNGTGTGNVNGSCGGGQHPAAAGAPAGAAGPSQPQPNAQPQQQHFLSFIDEVDEKQEQEEVSFHLPKLWQAHMDASGASMAAVGSAGGGLAAGAPSALPSPFTSKRATSADRTWAYLDERPPAAPAAAGPFSPPPSLRALGMLSGGGGGGGVGGGGAGSTAAMIALPGAGSTAGAAAAAAGMLLSNASESSGTAVSKRSHTTHVPTATASASSNALASTAGTNASSNTSNANALATHPSLLQRLTSGAAPGGAAGAAGVNQSGGGGSSVGAAAPQLLAPVESPPAGSSSAVSGGRQRRRPPAASSSWIGLQQAQASAFRTAIAAFRRAATSPADDSPSPPQPGAVPPVQLLRPHLQQQQLQLQLQLLQSPQQGSQVSPPLLQHARSTHFAHQHQHLAAAVPAVRLASYSGTGAVQPLGAQGGAGSGHVRSASYMLTGSSSVNAPITSSGAVFSTGTNFLTSASNRPVSMAHTNSSAAVEEAAQRLQQQQQQQQQQAGGGAAAAVEGAAGVGAARSGGMRPPAALMMMSSSAGRLHPRPQSPTSPQQQLQQQPAQPVQRQSTPSAPLPQLSMPPQGQAAATSAAMAPSFGRTSGGMGGYSSSRATSYLRHTSHEEDRRLQLLLSALARNDNSSHNREPSGSGPRTIVVRDGAGGAATPGGSSAAATPSSAGLMQAHPQQQQQSLPLIKTTSNPEVLMQSPYTTTNAAAGGAAAVAGPEDQSSDLRMRRSSWGTEHPSKANTWDGRGSPEGWQAQQQLAAHWQQLSTVSCGQVPSSIGVASSVRDSWGGVPNFTYLMAALQPSNATATTATTATNAFASTAAALSGPAVGSTSIAADDAGRDTGPGNNRPARRAHALLHQQLQAQQAQQPQSQPQQPALPPALKSLKHPAAAASQPLLPRRDQQPPLQPPHPQQPFAVAAAAAAAVPGSTGEVLFLAAAAAAAAAEEEEMRWHEVVVKPVSDPMSEAPLILVVQTDVTSKVQAEERLARVLEAEHRLLADIFPSHVVRHMTQRRHNEAEMERKGLVLLRHIQDPAALATSHECITVLFADIKGFTDMSKEVPAATVMTFLNDLYTRFDSLTDVYGVYKVETIGDCYMVAGGLVARDEDGYGRAVRGQGDVDPLHAMRVVAFARAMLEEAANVLLPNTGEPVKMRVGIHSGPATSGVVGHKMPRFCLFGDTVNTASRMESTGRPGVIHASAATRTLLTPEEDEEGWVPTGGVDVKGKGRMDTYTWCADSEDAQRHRRGKQRRADMLGTLSSLMGPVSLTGRSRTSRSSAAAARSPLLGGRAPVVPNSKSGKRASHTANATMRTVSEFRSAPSADLP</sequence>
<feature type="compositionally biased region" description="Low complexity" evidence="8">
    <location>
        <begin position="846"/>
        <end position="881"/>
    </location>
</feature>
<evidence type="ECO:0000313" key="12">
    <source>
        <dbReference type="Proteomes" id="UP000650467"/>
    </source>
</evidence>
<evidence type="ECO:0000259" key="10">
    <source>
        <dbReference type="PROSITE" id="PS50125"/>
    </source>
</evidence>
<evidence type="ECO:0000256" key="2">
    <source>
        <dbReference type="ARBA" id="ARBA00022692"/>
    </source>
</evidence>
<dbReference type="PROSITE" id="PS50125">
    <property type="entry name" value="GUANYLATE_CYCLASE_2"/>
    <property type="match status" value="1"/>
</dbReference>
<feature type="region of interest" description="Disordered" evidence="8">
    <location>
        <begin position="1750"/>
        <end position="1807"/>
    </location>
</feature>
<keyword evidence="5" id="KW-0472">Membrane</keyword>
<evidence type="ECO:0000256" key="6">
    <source>
        <dbReference type="ARBA" id="ARBA00023239"/>
    </source>
</evidence>
<feature type="region of interest" description="Disordered" evidence="8">
    <location>
        <begin position="914"/>
        <end position="1050"/>
    </location>
</feature>
<evidence type="ECO:0000256" key="5">
    <source>
        <dbReference type="ARBA" id="ARBA00023136"/>
    </source>
</evidence>
<accession>A0A835SEU3</accession>
<dbReference type="GO" id="GO:0004383">
    <property type="term" value="F:guanylate cyclase activity"/>
    <property type="evidence" value="ECO:0007669"/>
    <property type="project" value="TreeGrafter"/>
</dbReference>
<dbReference type="PROSITE" id="PS50113">
    <property type="entry name" value="PAC"/>
    <property type="match status" value="1"/>
</dbReference>
<feature type="compositionally biased region" description="Low complexity" evidence="8">
    <location>
        <begin position="694"/>
        <end position="707"/>
    </location>
</feature>
<dbReference type="Proteomes" id="UP000650467">
    <property type="component" value="Unassembled WGS sequence"/>
</dbReference>
<feature type="compositionally biased region" description="Basic and acidic residues" evidence="8">
    <location>
        <begin position="748"/>
        <end position="762"/>
    </location>
</feature>
<keyword evidence="3" id="KW-0547">Nucleotide-binding</keyword>
<feature type="compositionally biased region" description="Low complexity" evidence="8">
    <location>
        <begin position="717"/>
        <end position="730"/>
    </location>
</feature>
<evidence type="ECO:0000256" key="8">
    <source>
        <dbReference type="SAM" id="MobiDB-lite"/>
    </source>
</evidence>
<feature type="compositionally biased region" description="Gly residues" evidence="8">
    <location>
        <begin position="1468"/>
        <end position="1487"/>
    </location>
</feature>
<evidence type="ECO:0000256" key="3">
    <source>
        <dbReference type="ARBA" id="ARBA00022741"/>
    </source>
</evidence>
<protein>
    <recommendedName>
        <fullName evidence="13">Guanylate cyclase domain-containing protein</fullName>
    </recommendedName>
</protein>
<name>A0A835SEU3_CHLIN</name>
<feature type="compositionally biased region" description="Polar residues" evidence="8">
    <location>
        <begin position="948"/>
        <end position="962"/>
    </location>
</feature>
<reference evidence="11" key="1">
    <citation type="journal article" date="2020" name="bioRxiv">
        <title>Comparative genomics of Chlamydomonas.</title>
        <authorList>
            <person name="Craig R.J."/>
            <person name="Hasan A.R."/>
            <person name="Ness R.W."/>
            <person name="Keightley P.D."/>
        </authorList>
    </citation>
    <scope>NUCLEOTIDE SEQUENCE</scope>
    <source>
        <strain evidence="11">SAG 7.73</strain>
    </source>
</reference>
<dbReference type="GO" id="GO:0000166">
    <property type="term" value="F:nucleotide binding"/>
    <property type="evidence" value="ECO:0007669"/>
    <property type="project" value="UniProtKB-KW"/>
</dbReference>
<dbReference type="InterPro" id="IPR050401">
    <property type="entry name" value="Cyclic_nucleotide_synthase"/>
</dbReference>
<feature type="region of interest" description="Disordered" evidence="8">
    <location>
        <begin position="1412"/>
        <end position="1450"/>
    </location>
</feature>
<gene>
    <name evidence="11" type="ORF">HXX76_013320</name>
</gene>
<comment type="subcellular location">
    <subcellularLocation>
        <location evidence="1">Membrane</location>
    </subcellularLocation>
</comment>
<keyword evidence="2" id="KW-0812">Transmembrane</keyword>
<dbReference type="PROSITE" id="PS00452">
    <property type="entry name" value="GUANYLATE_CYCLASE_1"/>
    <property type="match status" value="1"/>
</dbReference>
<dbReference type="FunFam" id="3.30.70.1230:FF:000057">
    <property type="entry name" value="Guanylate cyclase"/>
    <property type="match status" value="1"/>
</dbReference>
<feature type="region of interest" description="Disordered" evidence="8">
    <location>
        <begin position="846"/>
        <end position="892"/>
    </location>
</feature>
<dbReference type="OrthoDB" id="549057at2759"/>
<keyword evidence="12" id="KW-1185">Reference proteome</keyword>
<feature type="compositionally biased region" description="Low complexity" evidence="8">
    <location>
        <begin position="1876"/>
        <end position="1889"/>
    </location>
</feature>
<dbReference type="InterPro" id="IPR018297">
    <property type="entry name" value="A/G_cyclase_CS"/>
</dbReference>
<feature type="domain" description="PAC" evidence="9">
    <location>
        <begin position="2146"/>
        <end position="2206"/>
    </location>
</feature>
<dbReference type="PANTHER" id="PTHR11920">
    <property type="entry name" value="GUANYLYL CYCLASE"/>
    <property type="match status" value="1"/>
</dbReference>
<proteinExistence type="inferred from homology"/>
<feature type="compositionally biased region" description="Low complexity" evidence="8">
    <location>
        <begin position="1695"/>
        <end position="1717"/>
    </location>
</feature>
<keyword evidence="6 7" id="KW-0456">Lyase</keyword>
<dbReference type="Gene3D" id="3.30.70.1230">
    <property type="entry name" value="Nucleotide cyclase"/>
    <property type="match status" value="1"/>
</dbReference>
<feature type="compositionally biased region" description="Gly residues" evidence="8">
    <location>
        <begin position="1213"/>
        <end position="1236"/>
    </location>
</feature>
<feature type="compositionally biased region" description="Pro residues" evidence="8">
    <location>
        <begin position="802"/>
        <end position="813"/>
    </location>
</feature>
<dbReference type="CDD" id="cd07302">
    <property type="entry name" value="CHD"/>
    <property type="match status" value="1"/>
</dbReference>
<feature type="compositionally biased region" description="Low complexity" evidence="8">
    <location>
        <begin position="2074"/>
        <end position="2111"/>
    </location>
</feature>
<dbReference type="InterPro" id="IPR001054">
    <property type="entry name" value="A/G_cyclase"/>
</dbReference>
<feature type="region of interest" description="Disordered" evidence="8">
    <location>
        <begin position="606"/>
        <end position="674"/>
    </location>
</feature>
<dbReference type="SMART" id="SM00044">
    <property type="entry name" value="CYCc"/>
    <property type="match status" value="1"/>
</dbReference>
<dbReference type="GO" id="GO:0001653">
    <property type="term" value="F:peptide receptor activity"/>
    <property type="evidence" value="ECO:0007669"/>
    <property type="project" value="TreeGrafter"/>
</dbReference>
<dbReference type="GO" id="GO:0035556">
    <property type="term" value="P:intracellular signal transduction"/>
    <property type="evidence" value="ECO:0007669"/>
    <property type="project" value="InterPro"/>
</dbReference>
<feature type="compositionally biased region" description="Low complexity" evidence="8">
    <location>
        <begin position="1488"/>
        <end position="1513"/>
    </location>
</feature>
<feature type="region of interest" description="Disordered" evidence="8">
    <location>
        <begin position="2041"/>
        <end position="2111"/>
    </location>
</feature>
<dbReference type="PANTHER" id="PTHR11920:SF335">
    <property type="entry name" value="GUANYLATE CYCLASE"/>
    <property type="match status" value="1"/>
</dbReference>
<evidence type="ECO:0000256" key="7">
    <source>
        <dbReference type="RuleBase" id="RU000405"/>
    </source>
</evidence>
<feature type="compositionally biased region" description="Low complexity" evidence="8">
    <location>
        <begin position="1759"/>
        <end position="1779"/>
    </location>
</feature>
<feature type="region of interest" description="Disordered" evidence="8">
    <location>
        <begin position="1847"/>
        <end position="1899"/>
    </location>
</feature>
<feature type="region of interest" description="Disordered" evidence="8">
    <location>
        <begin position="1546"/>
        <end position="1567"/>
    </location>
</feature>
<feature type="compositionally biased region" description="Gly residues" evidence="8">
    <location>
        <begin position="1019"/>
        <end position="1029"/>
    </location>
</feature>